<dbReference type="EMBL" id="CP015079">
    <property type="protein sequence ID" value="ANH38554.1"/>
    <property type="molecule type" value="Genomic_DNA"/>
</dbReference>
<dbReference type="KEGG" id="ndk:I601_2129"/>
<feature type="region of interest" description="Disordered" evidence="1">
    <location>
        <begin position="1"/>
        <end position="60"/>
    </location>
</feature>
<name>A0A1A9GJW8_9ACTN</name>
<dbReference type="PATRIC" id="fig|1300347.3.peg.2124"/>
<gene>
    <name evidence="2" type="ORF">I601_2129</name>
</gene>
<protein>
    <submittedName>
        <fullName evidence="2">Uncharacterized protein</fullName>
    </submittedName>
</protein>
<proteinExistence type="predicted"/>
<evidence type="ECO:0000313" key="2">
    <source>
        <dbReference type="EMBL" id="ANH38554.1"/>
    </source>
</evidence>
<organism evidence="2 3">
    <name type="scientific">Nocardioides dokdonensis FR1436</name>
    <dbReference type="NCBI Taxonomy" id="1300347"/>
    <lineage>
        <taxon>Bacteria</taxon>
        <taxon>Bacillati</taxon>
        <taxon>Actinomycetota</taxon>
        <taxon>Actinomycetes</taxon>
        <taxon>Propionibacteriales</taxon>
        <taxon>Nocardioidaceae</taxon>
        <taxon>Nocardioides</taxon>
    </lineage>
</organism>
<keyword evidence="3" id="KW-1185">Reference proteome</keyword>
<reference evidence="2 3" key="1">
    <citation type="submission" date="2016-03" db="EMBL/GenBank/DDBJ databases">
        <title>Complete genome sequence of a soil Actinobacterium, Nocardioides dokdonensis FR1436.</title>
        <authorList>
            <person name="Kwon S.-K."/>
            <person name="Kim K."/>
            <person name="Kim J.F."/>
        </authorList>
    </citation>
    <scope>NUCLEOTIDE SEQUENCE [LARGE SCALE GENOMIC DNA]</scope>
    <source>
        <strain evidence="2 3">FR1436</strain>
    </source>
</reference>
<evidence type="ECO:0000256" key="1">
    <source>
        <dbReference type="SAM" id="MobiDB-lite"/>
    </source>
</evidence>
<dbReference type="STRING" id="1300347.I601_2129"/>
<evidence type="ECO:0000313" key="3">
    <source>
        <dbReference type="Proteomes" id="UP000077868"/>
    </source>
</evidence>
<dbReference type="Proteomes" id="UP000077868">
    <property type="component" value="Chromosome"/>
</dbReference>
<feature type="compositionally biased region" description="Gly residues" evidence="1">
    <location>
        <begin position="10"/>
        <end position="38"/>
    </location>
</feature>
<sequence length="60" mass="5639">MIGGIISKVLGGGRGGSRRGGAVGTPGAGGAGMGGTRGGSSKDAAIGRGVRGVLGRFTRR</sequence>
<dbReference type="AlphaFoldDB" id="A0A1A9GJW8"/>
<accession>A0A1A9GJW8</accession>